<feature type="compositionally biased region" description="Basic and acidic residues" evidence="1">
    <location>
        <begin position="601"/>
        <end position="611"/>
    </location>
</feature>
<keyword evidence="2" id="KW-0732">Signal</keyword>
<sequence>MCYVIVAFMALLFSEGVLRQVCSTALAESLVMKKSNVPGTLEWTSGTSGVLHLYNLTNGFDILRRNPPPKPIFQEVSIKISVKVSAFDFEVSDSGESYSYKNFFYIEATNKADNDLVFVNINSVLLEALSTFPGLGSEAAVAALAPFVPDFAALAQAMDYDFYFARNDGTGPLGAGIFKRLTVREVLHGYFDPLFALNLTQGLQKGRFNVYPTRESLQVALNASHGLAEPSYIYTDVRSTGKGNVSDAGRIVSLKGLSNFSKEAKEDPLSGMEPPGWDITGNWNDTTRQPLVYSGLRSWAQPLPPISACPSCLDTMSASIRAEPSALNFTIFDDRQGFLRNAVYTCSGPCKGEKIHDALWVHKYELGDDNWKLKVNGRLDEAGNCSRPPMHNCDYAMRHQYIMESRTHLNSAAFSLPYFGNVSDDIANATIVLDSKGNRPTYNRDTMGDKVWVDPLSGTAFKYRSDVNRLTPIDKSMWNSPRHANIFAGGSLDRMYWPYYRYAFEIERTEEDTREIVNSLGMLYTMMLWLTISAGAYLIWKSCFGCCIACPAARQAWKNRKAQEQTKSVKILVAAKDDEEKQSPQRASSYRVAPIAKRESQVQELSQKEDSAQPAYTTTSVVDIAASG</sequence>
<comment type="caution">
    <text evidence="3">The sequence shown here is derived from an EMBL/GenBank/DDBJ whole genome shotgun (WGS) entry which is preliminary data.</text>
</comment>
<reference evidence="3 4" key="1">
    <citation type="journal article" date="2024" name="Science">
        <title>Giant polyketide synthase enzymes in the biosynthesis of giant marine polyether toxins.</title>
        <authorList>
            <person name="Fallon T.R."/>
            <person name="Shende V.V."/>
            <person name="Wierzbicki I.H."/>
            <person name="Pendleton A.L."/>
            <person name="Watervoot N.F."/>
            <person name="Auber R.P."/>
            <person name="Gonzalez D.J."/>
            <person name="Wisecaver J.H."/>
            <person name="Moore B.S."/>
        </authorList>
    </citation>
    <scope>NUCLEOTIDE SEQUENCE [LARGE SCALE GENOMIC DNA]</scope>
    <source>
        <strain evidence="3 4">12B1</strain>
    </source>
</reference>
<gene>
    <name evidence="3" type="ORF">AB1Y20_011128</name>
</gene>
<evidence type="ECO:0000313" key="4">
    <source>
        <dbReference type="Proteomes" id="UP001515480"/>
    </source>
</evidence>
<protein>
    <submittedName>
        <fullName evidence="3">Uncharacterized protein</fullName>
    </submittedName>
</protein>
<accession>A0AB34IKY5</accession>
<dbReference type="Proteomes" id="UP001515480">
    <property type="component" value="Unassembled WGS sequence"/>
</dbReference>
<organism evidence="3 4">
    <name type="scientific">Prymnesium parvum</name>
    <name type="common">Toxic golden alga</name>
    <dbReference type="NCBI Taxonomy" id="97485"/>
    <lineage>
        <taxon>Eukaryota</taxon>
        <taxon>Haptista</taxon>
        <taxon>Haptophyta</taxon>
        <taxon>Prymnesiophyceae</taxon>
        <taxon>Prymnesiales</taxon>
        <taxon>Prymnesiaceae</taxon>
        <taxon>Prymnesium</taxon>
    </lineage>
</organism>
<proteinExistence type="predicted"/>
<dbReference type="AlphaFoldDB" id="A0AB34IKY5"/>
<evidence type="ECO:0000256" key="1">
    <source>
        <dbReference type="SAM" id="MobiDB-lite"/>
    </source>
</evidence>
<keyword evidence="4" id="KW-1185">Reference proteome</keyword>
<evidence type="ECO:0000313" key="3">
    <source>
        <dbReference type="EMBL" id="KAL1503061.1"/>
    </source>
</evidence>
<evidence type="ECO:0000256" key="2">
    <source>
        <dbReference type="SAM" id="SignalP"/>
    </source>
</evidence>
<feature type="chain" id="PRO_5044268826" evidence="2">
    <location>
        <begin position="20"/>
        <end position="628"/>
    </location>
</feature>
<name>A0AB34IKY5_PRYPA</name>
<dbReference type="EMBL" id="JBGBPQ010000022">
    <property type="protein sequence ID" value="KAL1503061.1"/>
    <property type="molecule type" value="Genomic_DNA"/>
</dbReference>
<feature type="signal peptide" evidence="2">
    <location>
        <begin position="1"/>
        <end position="19"/>
    </location>
</feature>
<feature type="region of interest" description="Disordered" evidence="1">
    <location>
        <begin position="601"/>
        <end position="628"/>
    </location>
</feature>